<dbReference type="AlphaFoldDB" id="A0A8J5W0F2"/>
<dbReference type="EMBL" id="JAAALK010000086">
    <property type="protein sequence ID" value="KAG8082156.1"/>
    <property type="molecule type" value="Genomic_DNA"/>
</dbReference>
<evidence type="ECO:0000313" key="2">
    <source>
        <dbReference type="EMBL" id="KAG8082156.1"/>
    </source>
</evidence>
<keyword evidence="3" id="KW-1185">Reference proteome</keyword>
<comment type="caution">
    <text evidence="2">The sequence shown here is derived from an EMBL/GenBank/DDBJ whole genome shotgun (WGS) entry which is preliminary data.</text>
</comment>
<reference evidence="2" key="1">
    <citation type="journal article" date="2021" name="bioRxiv">
        <title>Whole Genome Assembly and Annotation of Northern Wild Rice, Zizania palustris L., Supports a Whole Genome Duplication in the Zizania Genus.</title>
        <authorList>
            <person name="Haas M."/>
            <person name="Kono T."/>
            <person name="Macchietto M."/>
            <person name="Millas R."/>
            <person name="McGilp L."/>
            <person name="Shao M."/>
            <person name="Duquette J."/>
            <person name="Hirsch C.N."/>
            <person name="Kimball J."/>
        </authorList>
    </citation>
    <scope>NUCLEOTIDE SEQUENCE</scope>
    <source>
        <tissue evidence="2">Fresh leaf tissue</tissue>
    </source>
</reference>
<accession>A0A8J5W0F2</accession>
<evidence type="ECO:0000313" key="3">
    <source>
        <dbReference type="Proteomes" id="UP000729402"/>
    </source>
</evidence>
<evidence type="ECO:0000256" key="1">
    <source>
        <dbReference type="SAM" id="MobiDB-lite"/>
    </source>
</evidence>
<organism evidence="2 3">
    <name type="scientific">Zizania palustris</name>
    <name type="common">Northern wild rice</name>
    <dbReference type="NCBI Taxonomy" id="103762"/>
    <lineage>
        <taxon>Eukaryota</taxon>
        <taxon>Viridiplantae</taxon>
        <taxon>Streptophyta</taxon>
        <taxon>Embryophyta</taxon>
        <taxon>Tracheophyta</taxon>
        <taxon>Spermatophyta</taxon>
        <taxon>Magnoliopsida</taxon>
        <taxon>Liliopsida</taxon>
        <taxon>Poales</taxon>
        <taxon>Poaceae</taxon>
        <taxon>BOP clade</taxon>
        <taxon>Oryzoideae</taxon>
        <taxon>Oryzeae</taxon>
        <taxon>Zizaniinae</taxon>
        <taxon>Zizania</taxon>
    </lineage>
</organism>
<protein>
    <submittedName>
        <fullName evidence="2">Uncharacterized protein</fullName>
    </submittedName>
</protein>
<gene>
    <name evidence="2" type="ORF">GUJ93_ZPchr0014g46669</name>
</gene>
<name>A0A8J5W0F2_ZIZPA</name>
<feature type="region of interest" description="Disordered" evidence="1">
    <location>
        <begin position="1"/>
        <end position="67"/>
    </location>
</feature>
<proteinExistence type="predicted"/>
<reference evidence="2" key="2">
    <citation type="submission" date="2021-02" db="EMBL/GenBank/DDBJ databases">
        <authorList>
            <person name="Kimball J.A."/>
            <person name="Haas M.W."/>
            <person name="Macchietto M."/>
            <person name="Kono T."/>
            <person name="Duquette J."/>
            <person name="Shao M."/>
        </authorList>
    </citation>
    <scope>NUCLEOTIDE SEQUENCE</scope>
    <source>
        <tissue evidence="2">Fresh leaf tissue</tissue>
    </source>
</reference>
<dbReference type="OrthoDB" id="5296287at2759"/>
<sequence length="67" mass="7512">MDGFESTEYRPSTGTAAARRCRRGRDCRAQSPDRAWPPCVDAGEDGTAARRQQRGRDRHAPWRTGPP</sequence>
<dbReference type="Proteomes" id="UP000729402">
    <property type="component" value="Unassembled WGS sequence"/>
</dbReference>